<feature type="transmembrane region" description="Helical" evidence="1">
    <location>
        <begin position="35"/>
        <end position="57"/>
    </location>
</feature>
<keyword evidence="1" id="KW-1133">Transmembrane helix</keyword>
<evidence type="ECO:0000256" key="1">
    <source>
        <dbReference type="SAM" id="Phobius"/>
    </source>
</evidence>
<keyword evidence="1" id="KW-0812">Transmembrane</keyword>
<evidence type="ECO:0000313" key="4">
    <source>
        <dbReference type="Proteomes" id="UP001057455"/>
    </source>
</evidence>
<dbReference type="Proteomes" id="UP001057455">
    <property type="component" value="Unassembled WGS sequence"/>
</dbReference>
<gene>
    <name evidence="3" type="ORF">BaOVIS_032980</name>
</gene>
<dbReference type="AlphaFoldDB" id="A0A9W5TCR5"/>
<feature type="chain" id="PRO_5040904142" evidence="2">
    <location>
        <begin position="21"/>
        <end position="206"/>
    </location>
</feature>
<proteinExistence type="predicted"/>
<evidence type="ECO:0000313" key="3">
    <source>
        <dbReference type="EMBL" id="GFE55894.1"/>
    </source>
</evidence>
<reference evidence="3" key="1">
    <citation type="submission" date="2019-12" db="EMBL/GenBank/DDBJ databases">
        <title>Genome sequence of Babesia ovis.</title>
        <authorList>
            <person name="Yamagishi J."/>
            <person name="Sevinc F."/>
            <person name="Xuan X."/>
        </authorList>
    </citation>
    <scope>NUCLEOTIDE SEQUENCE</scope>
    <source>
        <strain evidence="3">Selcuk</strain>
    </source>
</reference>
<feature type="transmembrane region" description="Helical" evidence="1">
    <location>
        <begin position="137"/>
        <end position="155"/>
    </location>
</feature>
<name>A0A9W5TCR5_BABOV</name>
<dbReference type="EMBL" id="BLIY01000025">
    <property type="protein sequence ID" value="GFE55894.1"/>
    <property type="molecule type" value="Genomic_DNA"/>
</dbReference>
<keyword evidence="1" id="KW-0472">Membrane</keyword>
<keyword evidence="2" id="KW-0732">Signal</keyword>
<organism evidence="3 4">
    <name type="scientific">Babesia ovis</name>
    <dbReference type="NCBI Taxonomy" id="5869"/>
    <lineage>
        <taxon>Eukaryota</taxon>
        <taxon>Sar</taxon>
        <taxon>Alveolata</taxon>
        <taxon>Apicomplexa</taxon>
        <taxon>Aconoidasida</taxon>
        <taxon>Piroplasmida</taxon>
        <taxon>Babesiidae</taxon>
        <taxon>Babesia</taxon>
    </lineage>
</organism>
<keyword evidence="4" id="KW-1185">Reference proteome</keyword>
<sequence>MIMTSLSLILFIAFQAAVYRQNTMCKPYCNRQKVFIGLSVVVTVLMLVILATKTYFCVNSGQNQGNGKLSISSAALVMVCFPAVIAILWLSCDLDFIGHQFTPLEIAFGVLSILVFQTLILEIVFALGDVGKKVPPYLSFIIFGIAIVLAIPWIYCAYHLNVFDAMFATKEEITPEKVEPKEYPYGKRVLQKNLEGSEELSNGIRT</sequence>
<feature type="signal peptide" evidence="2">
    <location>
        <begin position="1"/>
        <end position="20"/>
    </location>
</feature>
<feature type="transmembrane region" description="Helical" evidence="1">
    <location>
        <begin position="69"/>
        <end position="91"/>
    </location>
</feature>
<feature type="transmembrane region" description="Helical" evidence="1">
    <location>
        <begin position="106"/>
        <end position="125"/>
    </location>
</feature>
<accession>A0A9W5TCR5</accession>
<comment type="caution">
    <text evidence="3">The sequence shown here is derived from an EMBL/GenBank/DDBJ whole genome shotgun (WGS) entry which is preliminary data.</text>
</comment>
<evidence type="ECO:0000256" key="2">
    <source>
        <dbReference type="SAM" id="SignalP"/>
    </source>
</evidence>
<protein>
    <submittedName>
        <fullName evidence="3">Uncharacterized protein</fullName>
    </submittedName>
</protein>